<evidence type="ECO:0000313" key="2">
    <source>
        <dbReference type="EMBL" id="RZS37508.1"/>
    </source>
</evidence>
<dbReference type="PROSITE" id="PS00059">
    <property type="entry name" value="ADH_ZINC"/>
    <property type="match status" value="1"/>
</dbReference>
<name>A0A4Q7KLG8_9PSEU</name>
<dbReference type="RefSeq" id="WP_130345004.1">
    <property type="nucleotide sequence ID" value="NZ_SGWQ01000005.1"/>
</dbReference>
<dbReference type="EMBL" id="SGWQ01000005">
    <property type="protein sequence ID" value="RZS37508.1"/>
    <property type="molecule type" value="Genomic_DNA"/>
</dbReference>
<dbReference type="GO" id="GO:0005737">
    <property type="term" value="C:cytoplasm"/>
    <property type="evidence" value="ECO:0007669"/>
    <property type="project" value="TreeGrafter"/>
</dbReference>
<comment type="caution">
    <text evidence="2">The sequence shown here is derived from an EMBL/GenBank/DDBJ whole genome shotgun (WGS) entry which is preliminary data.</text>
</comment>
<dbReference type="InterPro" id="IPR002328">
    <property type="entry name" value="ADH_Zn_CS"/>
</dbReference>
<dbReference type="PANTHER" id="PTHR48079">
    <property type="entry name" value="PROTEIN YEEZ"/>
    <property type="match status" value="1"/>
</dbReference>
<reference evidence="2 3" key="1">
    <citation type="submission" date="2019-02" db="EMBL/GenBank/DDBJ databases">
        <title>Genomic Encyclopedia of Type Strains, Phase IV (KMG-IV): sequencing the most valuable type-strain genomes for metagenomic binning, comparative biology and taxonomic classification.</title>
        <authorList>
            <person name="Goeker M."/>
        </authorList>
    </citation>
    <scope>NUCLEOTIDE SEQUENCE [LARGE SCALE GENOMIC DNA]</scope>
    <source>
        <strain evidence="2 3">DSM 101727</strain>
    </source>
</reference>
<keyword evidence="3" id="KW-1185">Reference proteome</keyword>
<dbReference type="SUPFAM" id="SSF51735">
    <property type="entry name" value="NAD(P)-binding Rossmann-fold domains"/>
    <property type="match status" value="1"/>
</dbReference>
<protein>
    <submittedName>
        <fullName evidence="2">Nucleoside-diphosphate-sugar epimerase</fullName>
    </submittedName>
</protein>
<sequence length="275" mass="28887">MRVLVTGASGTIGSAVAAALVRHGHEVVGTVTMDGRPVPDGVRPLTVDLFDPKALPTDVDAAVHAASSNDERAGELDDAVVGALLDAFAGTGKPLVYTSGLGLHGSRGDEVITENTPLDPPMVLSWRPAIERRVLDGAARGVRTVAIRSGMVHGNGRGYVPLVLASQGNVVRHIGDGDNRWALVHGDDLGDLYVRALEAEPGSVYLAAAESVAVRDIAKVVAERTGARVEPWDPADAKQHWGVLVDLFLADQVASSAKAHEELGWRPHRPSVLAE</sequence>
<dbReference type="AlphaFoldDB" id="A0A4Q7KLG8"/>
<accession>A0A4Q7KLG8</accession>
<proteinExistence type="predicted"/>
<dbReference type="GO" id="GO:0008270">
    <property type="term" value="F:zinc ion binding"/>
    <property type="evidence" value="ECO:0007669"/>
    <property type="project" value="InterPro"/>
</dbReference>
<gene>
    <name evidence="2" type="ORF">EV193_10563</name>
</gene>
<dbReference type="InterPro" id="IPR001509">
    <property type="entry name" value="Epimerase_deHydtase"/>
</dbReference>
<organism evidence="2 3">
    <name type="scientific">Herbihabitans rhizosphaerae</name>
    <dbReference type="NCBI Taxonomy" id="1872711"/>
    <lineage>
        <taxon>Bacteria</taxon>
        <taxon>Bacillati</taxon>
        <taxon>Actinomycetota</taxon>
        <taxon>Actinomycetes</taxon>
        <taxon>Pseudonocardiales</taxon>
        <taxon>Pseudonocardiaceae</taxon>
        <taxon>Herbihabitans</taxon>
    </lineage>
</organism>
<dbReference type="GO" id="GO:0004029">
    <property type="term" value="F:aldehyde dehydrogenase (NAD+) activity"/>
    <property type="evidence" value="ECO:0007669"/>
    <property type="project" value="TreeGrafter"/>
</dbReference>
<dbReference type="OrthoDB" id="9787292at2"/>
<dbReference type="Proteomes" id="UP000294257">
    <property type="component" value="Unassembled WGS sequence"/>
</dbReference>
<dbReference type="Pfam" id="PF01370">
    <property type="entry name" value="Epimerase"/>
    <property type="match status" value="1"/>
</dbReference>
<feature type="domain" description="NAD-dependent epimerase/dehydratase" evidence="1">
    <location>
        <begin position="3"/>
        <end position="205"/>
    </location>
</feature>
<evidence type="ECO:0000313" key="3">
    <source>
        <dbReference type="Proteomes" id="UP000294257"/>
    </source>
</evidence>
<dbReference type="InterPro" id="IPR036291">
    <property type="entry name" value="NAD(P)-bd_dom_sf"/>
</dbReference>
<dbReference type="PANTHER" id="PTHR48079:SF6">
    <property type="entry name" value="NAD(P)-BINDING DOMAIN-CONTAINING PROTEIN-RELATED"/>
    <property type="match status" value="1"/>
</dbReference>
<dbReference type="Gene3D" id="3.40.50.720">
    <property type="entry name" value="NAD(P)-binding Rossmann-like Domain"/>
    <property type="match status" value="1"/>
</dbReference>
<evidence type="ECO:0000259" key="1">
    <source>
        <dbReference type="Pfam" id="PF01370"/>
    </source>
</evidence>
<dbReference type="InterPro" id="IPR051783">
    <property type="entry name" value="NAD(P)-dependent_oxidoreduct"/>
</dbReference>